<evidence type="ECO:0000256" key="4">
    <source>
        <dbReference type="ARBA" id="ARBA00022840"/>
    </source>
</evidence>
<keyword evidence="7" id="KW-1185">Reference proteome</keyword>
<evidence type="ECO:0000313" key="6">
    <source>
        <dbReference type="EMBL" id="CAD6266946.1"/>
    </source>
</evidence>
<dbReference type="GO" id="GO:0005524">
    <property type="term" value="F:ATP binding"/>
    <property type="evidence" value="ECO:0007669"/>
    <property type="project" value="UniProtKB-KW"/>
</dbReference>
<dbReference type="Gene3D" id="1.10.510.10">
    <property type="entry name" value="Transferase(Phosphotransferase) domain 1"/>
    <property type="match status" value="1"/>
</dbReference>
<protein>
    <submittedName>
        <fullName evidence="6">Uncharacterized protein</fullName>
    </submittedName>
</protein>
<organism evidence="6 7">
    <name type="scientific">Miscanthus lutarioriparius</name>
    <dbReference type="NCBI Taxonomy" id="422564"/>
    <lineage>
        <taxon>Eukaryota</taxon>
        <taxon>Viridiplantae</taxon>
        <taxon>Streptophyta</taxon>
        <taxon>Embryophyta</taxon>
        <taxon>Tracheophyta</taxon>
        <taxon>Spermatophyta</taxon>
        <taxon>Magnoliopsida</taxon>
        <taxon>Liliopsida</taxon>
        <taxon>Poales</taxon>
        <taxon>Poaceae</taxon>
        <taxon>PACMAD clade</taxon>
        <taxon>Panicoideae</taxon>
        <taxon>Andropogonodae</taxon>
        <taxon>Andropogoneae</taxon>
        <taxon>Saccharinae</taxon>
        <taxon>Miscanthus</taxon>
    </lineage>
</organism>
<gene>
    <name evidence="6" type="ORF">NCGR_LOCUS50251</name>
</gene>
<dbReference type="AlphaFoldDB" id="A0A811RAA2"/>
<keyword evidence="2" id="KW-0547">Nucleotide-binding</keyword>
<dbReference type="OrthoDB" id="2418081at2759"/>
<dbReference type="Proteomes" id="UP000604825">
    <property type="component" value="Unassembled WGS sequence"/>
</dbReference>
<evidence type="ECO:0000256" key="5">
    <source>
        <dbReference type="SAM" id="MobiDB-lite"/>
    </source>
</evidence>
<sequence length="89" mass="9612">MAQGKHMELVDAAMADVDEEAVKTAVNVALCCIQHERDMRPSMQNVVDMLQGRVAVNHPAEARRPSSSAVNLSEPHLISQHGAIDMHGG</sequence>
<keyword evidence="3" id="KW-0418">Kinase</keyword>
<name>A0A811RAA2_9POAL</name>
<accession>A0A811RAA2</accession>
<proteinExistence type="predicted"/>
<evidence type="ECO:0000256" key="2">
    <source>
        <dbReference type="ARBA" id="ARBA00022741"/>
    </source>
</evidence>
<evidence type="ECO:0000256" key="1">
    <source>
        <dbReference type="ARBA" id="ARBA00022679"/>
    </source>
</evidence>
<dbReference type="GO" id="GO:0016301">
    <property type="term" value="F:kinase activity"/>
    <property type="evidence" value="ECO:0007669"/>
    <property type="project" value="UniProtKB-KW"/>
</dbReference>
<keyword evidence="4" id="KW-0067">ATP-binding</keyword>
<feature type="region of interest" description="Disordered" evidence="5">
    <location>
        <begin position="64"/>
        <end position="89"/>
    </location>
</feature>
<dbReference type="EMBL" id="CAJGYO010000014">
    <property type="protein sequence ID" value="CAD6266946.1"/>
    <property type="molecule type" value="Genomic_DNA"/>
</dbReference>
<dbReference type="PANTHER" id="PTHR47973">
    <property type="entry name" value="CYSTEINE-RICH RECEPTOR-LIKE PROTEIN KINASE 3"/>
    <property type="match status" value="1"/>
</dbReference>
<reference evidence="6" key="1">
    <citation type="submission" date="2020-10" db="EMBL/GenBank/DDBJ databases">
        <authorList>
            <person name="Han B."/>
            <person name="Lu T."/>
            <person name="Zhao Q."/>
            <person name="Huang X."/>
            <person name="Zhao Y."/>
        </authorList>
    </citation>
    <scope>NUCLEOTIDE SEQUENCE</scope>
</reference>
<evidence type="ECO:0000256" key="3">
    <source>
        <dbReference type="ARBA" id="ARBA00022777"/>
    </source>
</evidence>
<comment type="caution">
    <text evidence="6">The sequence shown here is derived from an EMBL/GenBank/DDBJ whole genome shotgun (WGS) entry which is preliminary data.</text>
</comment>
<keyword evidence="1" id="KW-0808">Transferase</keyword>
<dbReference type="InterPro" id="IPR052059">
    <property type="entry name" value="CR_Ser/Thr_kinase"/>
</dbReference>
<evidence type="ECO:0000313" key="7">
    <source>
        <dbReference type="Proteomes" id="UP000604825"/>
    </source>
</evidence>